<reference evidence="6 7" key="1">
    <citation type="journal article" date="2007" name="Science">
        <title>Sea anemone genome reveals ancestral eumetazoan gene repertoire and genomic organization.</title>
        <authorList>
            <person name="Putnam N.H."/>
            <person name="Srivastava M."/>
            <person name="Hellsten U."/>
            <person name="Dirks B."/>
            <person name="Chapman J."/>
            <person name="Salamov A."/>
            <person name="Terry A."/>
            <person name="Shapiro H."/>
            <person name="Lindquist E."/>
            <person name="Kapitonov V.V."/>
            <person name="Jurka J."/>
            <person name="Genikhovich G."/>
            <person name="Grigoriev I.V."/>
            <person name="Lucas S.M."/>
            <person name="Steele R.E."/>
            <person name="Finnerty J.R."/>
            <person name="Technau U."/>
            <person name="Martindale M.Q."/>
            <person name="Rokhsar D.S."/>
        </authorList>
    </citation>
    <scope>NUCLEOTIDE SEQUENCE [LARGE SCALE GENOMIC DNA]</scope>
    <source>
        <strain evidence="7">CH2 X CH6</strain>
    </source>
</reference>
<dbReference type="GO" id="GO:0006289">
    <property type="term" value="P:nucleotide-excision repair"/>
    <property type="evidence" value="ECO:0007669"/>
    <property type="project" value="InterPro"/>
</dbReference>
<sequence length="342" mass="39309">MGAEHPIRIDWFDNEIDSLRRFDPETQRSIDKISNLTMLPAKEVPNTPEGIQRFRQRWRERFDTDPFRNPIYQDISNGLVPAGIEYYLPLFFSETSSFFEYLPESALIVRTNHISEHYNRLQTDFRSRHESLGFDIERPILTPEEICLKEDEFFHHLKQFANIETNSEGQHSTFRPIPDVQVDSKAEAPFTKLKNFITQSDIPILLVAETAGRREALLEMLKKQAIKPALFDHWQDFASSPAALAITTGHLERGFIVDSQLALVGESQILGEKVTQHRRRKTSDINEDAIIRNLTELRLNAPVVHIDHGVGRYLGLTNLSIDGQETELLTIGYANEAKLYVP</sequence>
<protein>
    <recommendedName>
        <fullName evidence="8">Transcription-repair coupling factor</fullName>
    </recommendedName>
</protein>
<dbReference type="GO" id="GO:0016887">
    <property type="term" value="F:ATP hydrolysis activity"/>
    <property type="evidence" value="ECO:0007669"/>
    <property type="project" value="InterPro"/>
</dbReference>
<dbReference type="InterPro" id="IPR003711">
    <property type="entry name" value="CarD-like/TRCF_RID"/>
</dbReference>
<dbReference type="Proteomes" id="UP000001593">
    <property type="component" value="Unassembled WGS sequence"/>
</dbReference>
<evidence type="ECO:0008006" key="8">
    <source>
        <dbReference type="Google" id="ProtNLM"/>
    </source>
</evidence>
<accession>A8DWQ9</accession>
<keyword evidence="7" id="KW-1185">Reference proteome</keyword>
<dbReference type="HOGENOM" id="CLU_812772_0_0_1"/>
<evidence type="ECO:0000259" key="4">
    <source>
        <dbReference type="Pfam" id="PF17757"/>
    </source>
</evidence>
<name>A8DWQ9_NEMVE</name>
<organism evidence="6 7">
    <name type="scientific">Nematostella vectensis</name>
    <name type="common">Starlet sea anemone</name>
    <dbReference type="NCBI Taxonomy" id="45351"/>
    <lineage>
        <taxon>Eukaryota</taxon>
        <taxon>Metazoa</taxon>
        <taxon>Cnidaria</taxon>
        <taxon>Anthozoa</taxon>
        <taxon>Hexacorallia</taxon>
        <taxon>Actiniaria</taxon>
        <taxon>Edwardsiidae</taxon>
        <taxon>Nematostella</taxon>
    </lineage>
</organism>
<dbReference type="GO" id="GO:0003677">
    <property type="term" value="F:DNA binding"/>
    <property type="evidence" value="ECO:0007669"/>
    <property type="project" value="InterPro"/>
</dbReference>
<dbReference type="Pfam" id="PF17757">
    <property type="entry name" value="UvrB_inter"/>
    <property type="match status" value="1"/>
</dbReference>
<evidence type="ECO:0000313" key="6">
    <source>
        <dbReference type="EMBL" id="EDO25351.1"/>
    </source>
</evidence>
<dbReference type="Pfam" id="PF02559">
    <property type="entry name" value="CarD_TRCF_RID"/>
    <property type="match status" value="1"/>
</dbReference>
<dbReference type="InterPro" id="IPR027417">
    <property type="entry name" value="P-loop_NTPase"/>
</dbReference>
<dbReference type="Pfam" id="PF21132">
    <property type="entry name" value="MFD_D3"/>
    <property type="match status" value="1"/>
</dbReference>
<dbReference type="SUPFAM" id="SSF141259">
    <property type="entry name" value="CarD-like"/>
    <property type="match status" value="1"/>
</dbReference>
<dbReference type="PANTHER" id="PTHR24029">
    <property type="entry name" value="UVRABC SYSTEM PROTEIN B"/>
    <property type="match status" value="1"/>
</dbReference>
<dbReference type="GO" id="GO:0009380">
    <property type="term" value="C:excinuclease repair complex"/>
    <property type="evidence" value="ECO:0007669"/>
    <property type="project" value="InterPro"/>
</dbReference>
<feature type="domain" description="UvrB interaction" evidence="4">
    <location>
        <begin position="4"/>
        <end position="43"/>
    </location>
</feature>
<dbReference type="InParanoid" id="A8DWQ9"/>
<evidence type="ECO:0000313" key="7">
    <source>
        <dbReference type="Proteomes" id="UP000001593"/>
    </source>
</evidence>
<dbReference type="InterPro" id="IPR004807">
    <property type="entry name" value="UvrB"/>
</dbReference>
<feature type="domain" description="CarD-like/TRCF RNAP-interacting" evidence="3">
    <location>
        <begin position="300"/>
        <end position="342"/>
    </location>
</feature>
<dbReference type="InterPro" id="IPR041471">
    <property type="entry name" value="UvrB_inter"/>
</dbReference>
<dbReference type="EMBL" id="DS480049">
    <property type="protein sequence ID" value="EDO25351.1"/>
    <property type="molecule type" value="Genomic_DNA"/>
</dbReference>
<evidence type="ECO:0000256" key="2">
    <source>
        <dbReference type="ARBA" id="ARBA00022840"/>
    </source>
</evidence>
<proteinExistence type="predicted"/>
<dbReference type="SUPFAM" id="SSF52540">
    <property type="entry name" value="P-loop containing nucleoside triphosphate hydrolases"/>
    <property type="match status" value="2"/>
</dbReference>
<evidence type="ECO:0000259" key="5">
    <source>
        <dbReference type="Pfam" id="PF21132"/>
    </source>
</evidence>
<evidence type="ECO:0000259" key="3">
    <source>
        <dbReference type="Pfam" id="PF02559"/>
    </source>
</evidence>
<keyword evidence="1" id="KW-0547">Nucleotide-binding</keyword>
<feature type="non-terminal residue" evidence="6">
    <location>
        <position position="342"/>
    </location>
</feature>
<dbReference type="Gene3D" id="3.40.50.11180">
    <property type="match status" value="1"/>
</dbReference>
<dbReference type="AlphaFoldDB" id="A8DWQ9"/>
<dbReference type="PANTHER" id="PTHR24029:SF1">
    <property type="entry name" value="TRANSCRIPTION-REPAIR-COUPLING FACTOR"/>
    <property type="match status" value="1"/>
</dbReference>
<dbReference type="InterPro" id="IPR036101">
    <property type="entry name" value="CarD-like/TRCF_RID_sf"/>
</dbReference>
<dbReference type="InterPro" id="IPR048635">
    <property type="entry name" value="MFD_D3"/>
</dbReference>
<dbReference type="GO" id="GO:0005524">
    <property type="term" value="F:ATP binding"/>
    <property type="evidence" value="ECO:0007669"/>
    <property type="project" value="UniProtKB-KW"/>
</dbReference>
<dbReference type="Gene3D" id="3.40.50.11140">
    <property type="match status" value="1"/>
</dbReference>
<keyword evidence="2" id="KW-0067">ATP-binding</keyword>
<evidence type="ECO:0000256" key="1">
    <source>
        <dbReference type="ARBA" id="ARBA00022741"/>
    </source>
</evidence>
<feature type="domain" description="Transcription-repair-coupling factor D3" evidence="5">
    <location>
        <begin position="196"/>
        <end position="268"/>
    </location>
</feature>
<gene>
    <name evidence="6" type="ORF">NEMVEDRAFT_v1g226070</name>
</gene>
<dbReference type="Gene3D" id="2.40.10.170">
    <property type="match status" value="1"/>
</dbReference>
<dbReference type="eggNOG" id="KOG0344">
    <property type="taxonomic scope" value="Eukaryota"/>
</dbReference>